<keyword evidence="2" id="KW-1185">Reference proteome</keyword>
<evidence type="ECO:0000313" key="1">
    <source>
        <dbReference type="EMBL" id="URZ13675.1"/>
    </source>
</evidence>
<dbReference type="RefSeq" id="WP_077833601.1">
    <property type="nucleotide sequence ID" value="NZ_CP096983.1"/>
</dbReference>
<organism evidence="1 2">
    <name type="scientific">Clostridium felsineum</name>
    <dbReference type="NCBI Taxonomy" id="36839"/>
    <lineage>
        <taxon>Bacteria</taxon>
        <taxon>Bacillati</taxon>
        <taxon>Bacillota</taxon>
        <taxon>Clostridia</taxon>
        <taxon>Eubacteriales</taxon>
        <taxon>Clostridiaceae</taxon>
        <taxon>Clostridium</taxon>
    </lineage>
</organism>
<sequence>MYTYEKIEERIINGKKVTVIIRANTPSQSAIKRCVETMSMILVQVEQRQNQKNSKVLLHNLKRG</sequence>
<protein>
    <submittedName>
        <fullName evidence="1">Uncharacterized protein</fullName>
    </submittedName>
</protein>
<reference evidence="1 2" key="1">
    <citation type="submission" date="2022-04" db="EMBL/GenBank/DDBJ databases">
        <title>Genome sequence of C. roseum typestrain.</title>
        <authorList>
            <person name="Poehlein A."/>
            <person name="Schoch T."/>
            <person name="Duerre P."/>
            <person name="Daniel R."/>
        </authorList>
    </citation>
    <scope>NUCLEOTIDE SEQUENCE [LARGE SCALE GENOMIC DNA]</scope>
    <source>
        <strain evidence="1 2">DSM 7320</strain>
    </source>
</reference>
<dbReference type="Proteomes" id="UP000190951">
    <property type="component" value="Chromosome"/>
</dbReference>
<dbReference type="KEGG" id="crw:CROST_044410"/>
<gene>
    <name evidence="1" type="ORF">CROST_044410</name>
</gene>
<accession>A0A1S8L5W8</accession>
<evidence type="ECO:0000313" key="2">
    <source>
        <dbReference type="Proteomes" id="UP000190951"/>
    </source>
</evidence>
<dbReference type="AlphaFoldDB" id="A0A1S8L5W8"/>
<dbReference type="EMBL" id="CP096983">
    <property type="protein sequence ID" value="URZ13675.1"/>
    <property type="molecule type" value="Genomic_DNA"/>
</dbReference>
<name>A0A1S8L5W8_9CLOT</name>
<proteinExistence type="predicted"/>